<gene>
    <name evidence="1" type="ORF">ERS852411_04079</name>
</gene>
<reference evidence="1 2" key="1">
    <citation type="submission" date="2015-09" db="EMBL/GenBank/DDBJ databases">
        <authorList>
            <consortium name="Pathogen Informatics"/>
        </authorList>
    </citation>
    <scope>NUCLEOTIDE SEQUENCE [LARGE SCALE GENOMIC DNA]</scope>
    <source>
        <strain evidence="1 2">2789STDY5608854</strain>
    </source>
</reference>
<dbReference type="AlphaFoldDB" id="A0A174UGJ6"/>
<proteinExistence type="predicted"/>
<organism evidence="1 2">
    <name type="scientific">Flavonifractor plautii</name>
    <name type="common">Fusobacterium plautii</name>
    <dbReference type="NCBI Taxonomy" id="292800"/>
    <lineage>
        <taxon>Bacteria</taxon>
        <taxon>Bacillati</taxon>
        <taxon>Bacillota</taxon>
        <taxon>Clostridia</taxon>
        <taxon>Eubacteriales</taxon>
        <taxon>Oscillospiraceae</taxon>
        <taxon>Flavonifractor</taxon>
    </lineage>
</organism>
<sequence length="68" mass="7321">MVGMSWMDAVLHTTSIHKASEARPGVRRLICRAAWMPRGVAALPSPSRLADTLAEMVSITSRSRANSG</sequence>
<accession>A0A174UGJ6</accession>
<evidence type="ECO:0000313" key="1">
    <source>
        <dbReference type="EMBL" id="CUQ18770.1"/>
    </source>
</evidence>
<dbReference type="EMBL" id="CYZT01000752">
    <property type="protein sequence ID" value="CUQ18770.1"/>
    <property type="molecule type" value="Genomic_DNA"/>
</dbReference>
<name>A0A174UGJ6_FLAPL</name>
<evidence type="ECO:0000313" key="2">
    <source>
        <dbReference type="Proteomes" id="UP000095746"/>
    </source>
</evidence>
<dbReference type="Proteomes" id="UP000095746">
    <property type="component" value="Unassembled WGS sequence"/>
</dbReference>
<protein>
    <submittedName>
        <fullName evidence="1">Uncharacterized protein</fullName>
    </submittedName>
</protein>